<evidence type="ECO:0000256" key="1">
    <source>
        <dbReference type="ARBA" id="ARBA00004141"/>
    </source>
</evidence>
<feature type="transmembrane region" description="Helical" evidence="9">
    <location>
        <begin position="262"/>
        <end position="280"/>
    </location>
</feature>
<dbReference type="GO" id="GO:0005886">
    <property type="term" value="C:plasma membrane"/>
    <property type="evidence" value="ECO:0007669"/>
    <property type="project" value="TreeGrafter"/>
</dbReference>
<comment type="similarity">
    <text evidence="2">Belongs to the sphingomyelin synthase family.</text>
</comment>
<dbReference type="GO" id="GO:0005789">
    <property type="term" value="C:endoplasmic reticulum membrane"/>
    <property type="evidence" value="ECO:0007669"/>
    <property type="project" value="TreeGrafter"/>
</dbReference>
<dbReference type="Proteomes" id="UP000093000">
    <property type="component" value="Unassembled WGS sequence"/>
</dbReference>
<evidence type="ECO:0000313" key="12">
    <source>
        <dbReference type="Proteomes" id="UP000093000"/>
    </source>
</evidence>
<keyword evidence="6 9" id="KW-1133">Transmembrane helix</keyword>
<dbReference type="GO" id="GO:0000139">
    <property type="term" value="C:Golgi membrane"/>
    <property type="evidence" value="ECO:0007669"/>
    <property type="project" value="TreeGrafter"/>
</dbReference>
<proteinExistence type="inferred from homology"/>
<accession>A0A1C7NL58</accession>
<keyword evidence="4 9" id="KW-0812">Transmembrane</keyword>
<sequence>MFRRFAFLTKKLNRIETKEAPTVIARFSSEKQSIGFINLRLSPPVQIRALKDIYSIFFSHEFARVIMILIWLILCGLIETFMAQLSDMRYYELPAISKHPLRDLLHDAFPRVADTQIVNYLLTTTLLYTLVGFALQSPDWTTRFIVLRRFGFIMGFIYVFRGITLLVTTLPSSLIDECRPPEIELTGTVGQRFGFLLSVIGGSALTCTDNIFSGHTSMMVSCCMVWRVHSKLRRPFAWILYLIATAGILMILFTRFHYSIDVVLAIYITYTAWNIYLQYIQEASMKYMFGRTGHSALETFQSELTSDAILTHEFLAWQPHPLGKNWLMHFFMYVDGLDIRLRALGVFDEKGHPKKNFHRPSITEKKAFTVV</sequence>
<name>A0A1C7NL58_9FUNG</name>
<dbReference type="AlphaFoldDB" id="A0A1C7NL58"/>
<dbReference type="GO" id="GO:0033188">
    <property type="term" value="F:sphingomyelin synthase activity"/>
    <property type="evidence" value="ECO:0007669"/>
    <property type="project" value="TreeGrafter"/>
</dbReference>
<dbReference type="InterPro" id="IPR025749">
    <property type="entry name" value="Sphingomyelin_synth-like_dom"/>
</dbReference>
<dbReference type="OrthoDB" id="422827at2759"/>
<evidence type="ECO:0000256" key="3">
    <source>
        <dbReference type="ARBA" id="ARBA00022679"/>
    </source>
</evidence>
<dbReference type="GO" id="GO:0046513">
    <property type="term" value="P:ceramide biosynthetic process"/>
    <property type="evidence" value="ECO:0007669"/>
    <property type="project" value="TreeGrafter"/>
</dbReference>
<feature type="transmembrane region" description="Helical" evidence="9">
    <location>
        <begin position="156"/>
        <end position="175"/>
    </location>
</feature>
<feature type="transmembrane region" description="Helical" evidence="9">
    <location>
        <begin position="117"/>
        <end position="135"/>
    </location>
</feature>
<keyword evidence="12" id="KW-1185">Reference proteome</keyword>
<evidence type="ECO:0000256" key="7">
    <source>
        <dbReference type="ARBA" id="ARBA00023098"/>
    </source>
</evidence>
<evidence type="ECO:0000256" key="9">
    <source>
        <dbReference type="SAM" id="Phobius"/>
    </source>
</evidence>
<comment type="subcellular location">
    <subcellularLocation>
        <location evidence="1">Membrane</location>
        <topology evidence="1">Multi-pass membrane protein</topology>
    </subcellularLocation>
</comment>
<dbReference type="InterPro" id="IPR045221">
    <property type="entry name" value="Sphingomyelin_synth-like"/>
</dbReference>
<reference evidence="11 12" key="1">
    <citation type="submission" date="2016-03" db="EMBL/GenBank/DDBJ databases">
        <title>Choanephora cucurbitarum.</title>
        <authorList>
            <person name="Min B."/>
            <person name="Park H."/>
            <person name="Park J.-H."/>
            <person name="Shin H.-D."/>
            <person name="Choi I.-G."/>
        </authorList>
    </citation>
    <scope>NUCLEOTIDE SEQUENCE [LARGE SCALE GENOMIC DNA]</scope>
    <source>
        <strain evidence="11 12">KUS-F28377</strain>
    </source>
</reference>
<feature type="transmembrane region" description="Helical" evidence="9">
    <location>
        <begin position="65"/>
        <end position="85"/>
    </location>
</feature>
<gene>
    <name evidence="11" type="primary">Sgms2</name>
    <name evidence="11" type="ORF">A0J61_03918</name>
</gene>
<dbReference type="GO" id="GO:0047493">
    <property type="term" value="F:ceramide cholinephosphotransferase activity"/>
    <property type="evidence" value="ECO:0007669"/>
    <property type="project" value="TreeGrafter"/>
</dbReference>
<dbReference type="PANTHER" id="PTHR21290">
    <property type="entry name" value="SPHINGOMYELIN SYNTHETASE"/>
    <property type="match status" value="1"/>
</dbReference>
<dbReference type="Pfam" id="PF14360">
    <property type="entry name" value="PAP2_C"/>
    <property type="match status" value="1"/>
</dbReference>
<keyword evidence="3 11" id="KW-0808">Transferase</keyword>
<feature type="domain" description="Sphingomyelin synthase-like" evidence="10">
    <location>
        <begin position="206"/>
        <end position="276"/>
    </location>
</feature>
<dbReference type="STRING" id="101091.A0A1C7NL58"/>
<dbReference type="InParanoid" id="A0A1C7NL58"/>
<keyword evidence="8 9" id="KW-0472">Membrane</keyword>
<evidence type="ECO:0000259" key="10">
    <source>
        <dbReference type="Pfam" id="PF14360"/>
    </source>
</evidence>
<protein>
    <submittedName>
        <fullName evidence="11">Phosphatidylcholine:ceramide cholinephosphotransferase 2</fullName>
    </submittedName>
</protein>
<evidence type="ECO:0000256" key="6">
    <source>
        <dbReference type="ARBA" id="ARBA00022989"/>
    </source>
</evidence>
<dbReference type="EMBL" id="LUGH01000180">
    <property type="protein sequence ID" value="OBZ88034.1"/>
    <property type="molecule type" value="Genomic_DNA"/>
</dbReference>
<evidence type="ECO:0000313" key="11">
    <source>
        <dbReference type="EMBL" id="OBZ88034.1"/>
    </source>
</evidence>
<evidence type="ECO:0000256" key="5">
    <source>
        <dbReference type="ARBA" id="ARBA00022919"/>
    </source>
</evidence>
<keyword evidence="7" id="KW-0443">Lipid metabolism</keyword>
<dbReference type="PANTHER" id="PTHR21290:SF25">
    <property type="entry name" value="SPHINGOMYELIN SYNTHASE-RELATED PROTEIN 1"/>
    <property type="match status" value="1"/>
</dbReference>
<feature type="transmembrane region" description="Helical" evidence="9">
    <location>
        <begin position="195"/>
        <end position="215"/>
    </location>
</feature>
<evidence type="ECO:0000256" key="8">
    <source>
        <dbReference type="ARBA" id="ARBA00023136"/>
    </source>
</evidence>
<evidence type="ECO:0000256" key="2">
    <source>
        <dbReference type="ARBA" id="ARBA00005441"/>
    </source>
</evidence>
<keyword evidence="5" id="KW-0746">Sphingolipid metabolism</keyword>
<feature type="transmembrane region" description="Helical" evidence="9">
    <location>
        <begin position="236"/>
        <end position="256"/>
    </location>
</feature>
<organism evidence="11 12">
    <name type="scientific">Choanephora cucurbitarum</name>
    <dbReference type="NCBI Taxonomy" id="101091"/>
    <lineage>
        <taxon>Eukaryota</taxon>
        <taxon>Fungi</taxon>
        <taxon>Fungi incertae sedis</taxon>
        <taxon>Mucoromycota</taxon>
        <taxon>Mucoromycotina</taxon>
        <taxon>Mucoromycetes</taxon>
        <taxon>Mucorales</taxon>
        <taxon>Mucorineae</taxon>
        <taxon>Choanephoraceae</taxon>
        <taxon>Choanephoroideae</taxon>
        <taxon>Choanephora</taxon>
    </lineage>
</organism>
<evidence type="ECO:0000256" key="4">
    <source>
        <dbReference type="ARBA" id="ARBA00022692"/>
    </source>
</evidence>
<comment type="caution">
    <text evidence="11">The sequence shown here is derived from an EMBL/GenBank/DDBJ whole genome shotgun (WGS) entry which is preliminary data.</text>
</comment>